<protein>
    <submittedName>
        <fullName evidence="1">Uncharacterized protein</fullName>
    </submittedName>
</protein>
<evidence type="ECO:0000313" key="1">
    <source>
        <dbReference type="EMBL" id="KAK2950466.1"/>
    </source>
</evidence>
<dbReference type="SUPFAM" id="SSF48371">
    <property type="entry name" value="ARM repeat"/>
    <property type="match status" value="1"/>
</dbReference>
<accession>A0ABQ9XD86</accession>
<proteinExistence type="predicted"/>
<dbReference type="EMBL" id="JARBJD010000135">
    <property type="protein sequence ID" value="KAK2950466.1"/>
    <property type="molecule type" value="Genomic_DNA"/>
</dbReference>
<name>A0ABQ9XD86_9EUKA</name>
<reference evidence="1 2" key="1">
    <citation type="journal article" date="2022" name="bioRxiv">
        <title>Genomics of Preaxostyla Flagellates Illuminates Evolutionary Transitions and the Path Towards Mitochondrial Loss.</title>
        <authorList>
            <person name="Novak L.V.F."/>
            <person name="Treitli S.C."/>
            <person name="Pyrih J."/>
            <person name="Halakuc P."/>
            <person name="Pipaliya S.V."/>
            <person name="Vacek V."/>
            <person name="Brzon O."/>
            <person name="Soukal P."/>
            <person name="Eme L."/>
            <person name="Dacks J.B."/>
            <person name="Karnkowska A."/>
            <person name="Elias M."/>
            <person name="Hampl V."/>
        </authorList>
    </citation>
    <scope>NUCLEOTIDE SEQUENCE [LARGE SCALE GENOMIC DNA]</scope>
    <source>
        <strain evidence="1">NAU3</strain>
        <tissue evidence="1">Gut</tissue>
    </source>
</reference>
<sequence>MDCSPFLNWSEDADETIQEKAVVFQSLVATLKLQPALDEYLETKAAQFLESVRPEGRNSADAFLGTLASNSDKSSPDFVQSILGLISFPSQAVTTAAIKMLDSLFDWCSAKYNLTLVNADLIPQLINTLHPLSLSFSEAVDVHICLSRIIAFSLWLTTTDGLSKLETKDDDEDQAVYETVLQQVLVPSEMYIWHLCANSFSMINEDQSMRFLKLLARLLQVSPVYHPTMDCVLNMPEIVSQMLRMEGIEDVFEEKLHNDQNEYFGGQIVDISIGWNNLRGANLPRVATLSFILLRRPSFTAPKWKASTVKWSMSGISSSVQIEFFVGTTGTSFRTDRSSRLSKRAPIADWMEERKW</sequence>
<comment type="caution">
    <text evidence="1">The sequence shown here is derived from an EMBL/GenBank/DDBJ whole genome shotgun (WGS) entry which is preliminary data.</text>
</comment>
<keyword evidence="2" id="KW-1185">Reference proteome</keyword>
<gene>
    <name evidence="1" type="ORF">BLNAU_14584</name>
</gene>
<organism evidence="1 2">
    <name type="scientific">Blattamonas nauphoetae</name>
    <dbReference type="NCBI Taxonomy" id="2049346"/>
    <lineage>
        <taxon>Eukaryota</taxon>
        <taxon>Metamonada</taxon>
        <taxon>Preaxostyla</taxon>
        <taxon>Oxymonadida</taxon>
        <taxon>Blattamonas</taxon>
    </lineage>
</organism>
<dbReference type="Proteomes" id="UP001281761">
    <property type="component" value="Unassembled WGS sequence"/>
</dbReference>
<evidence type="ECO:0000313" key="2">
    <source>
        <dbReference type="Proteomes" id="UP001281761"/>
    </source>
</evidence>
<dbReference type="InterPro" id="IPR016024">
    <property type="entry name" value="ARM-type_fold"/>
</dbReference>